<evidence type="ECO:0000256" key="7">
    <source>
        <dbReference type="ARBA" id="ARBA00022729"/>
    </source>
</evidence>
<dbReference type="SUPFAM" id="SSF51110">
    <property type="entry name" value="alpha-D-mannose-specific plant lectins"/>
    <property type="match status" value="1"/>
</dbReference>
<evidence type="ECO:0000256" key="12">
    <source>
        <dbReference type="ARBA" id="ARBA00022989"/>
    </source>
</evidence>
<dbReference type="PIRSF" id="PIRSF000641">
    <property type="entry name" value="SRK"/>
    <property type="match status" value="1"/>
</dbReference>
<keyword evidence="6 21" id="KW-0812">Transmembrane</keyword>
<dbReference type="Gene3D" id="1.10.510.10">
    <property type="entry name" value="Transferase(Phosphotransferase) domain 1"/>
    <property type="match status" value="1"/>
</dbReference>
<dbReference type="InterPro" id="IPR001480">
    <property type="entry name" value="Bulb-type_lectin_dom"/>
</dbReference>
<keyword evidence="15" id="KW-0675">Receptor</keyword>
<evidence type="ECO:0000313" key="27">
    <source>
        <dbReference type="Proteomes" id="UP001642360"/>
    </source>
</evidence>
<dbReference type="GO" id="GO:0030246">
    <property type="term" value="F:carbohydrate binding"/>
    <property type="evidence" value="ECO:0007669"/>
    <property type="project" value="UniProtKB-KW"/>
</dbReference>
<dbReference type="EC" id="2.7.11.1" evidence="19"/>
<dbReference type="InterPro" id="IPR003609">
    <property type="entry name" value="Pan_app"/>
</dbReference>
<dbReference type="GO" id="GO:0005886">
    <property type="term" value="C:plasma membrane"/>
    <property type="evidence" value="ECO:0007669"/>
    <property type="project" value="UniProtKB-SubCell"/>
</dbReference>
<evidence type="ECO:0000259" key="24">
    <source>
        <dbReference type="PROSITE" id="PS50927"/>
    </source>
</evidence>
<evidence type="ECO:0000256" key="22">
    <source>
        <dbReference type="SAM" id="SignalP"/>
    </source>
</evidence>
<protein>
    <recommendedName>
        <fullName evidence="19">Receptor-like serine/threonine-protein kinase</fullName>
        <ecNumber evidence="19">2.7.11.1</ecNumber>
    </recommendedName>
</protein>
<dbReference type="CDD" id="cd14066">
    <property type="entry name" value="STKc_IRAK"/>
    <property type="match status" value="1"/>
</dbReference>
<keyword evidence="12 21" id="KW-1133">Transmembrane helix</keyword>
<dbReference type="PROSITE" id="PS50927">
    <property type="entry name" value="BULB_LECTIN"/>
    <property type="match status" value="1"/>
</dbReference>
<keyword evidence="3 19" id="KW-0723">Serine/threonine-protein kinase</keyword>
<keyword evidence="13 21" id="KW-0472">Membrane</keyword>
<keyword evidence="11 19" id="KW-0067">ATP-binding</keyword>
<dbReference type="SMART" id="SM00108">
    <property type="entry name" value="B_lectin"/>
    <property type="match status" value="1"/>
</dbReference>
<dbReference type="Pfam" id="PF00954">
    <property type="entry name" value="S_locus_glycop"/>
    <property type="match status" value="1"/>
</dbReference>
<dbReference type="Proteomes" id="UP001642360">
    <property type="component" value="Unassembled WGS sequence"/>
</dbReference>
<keyword evidence="7 22" id="KW-0732">Signal</keyword>
<dbReference type="SMART" id="SM00220">
    <property type="entry name" value="S_TKc"/>
    <property type="match status" value="1"/>
</dbReference>
<dbReference type="Pfam" id="PF08276">
    <property type="entry name" value="PAN_2"/>
    <property type="match status" value="1"/>
</dbReference>
<keyword evidence="16" id="KW-0325">Glycoprotein</keyword>
<name>A0ABC8T2R7_9AQUA</name>
<evidence type="ECO:0000256" key="9">
    <source>
        <dbReference type="ARBA" id="ARBA00022741"/>
    </source>
</evidence>
<feature type="signal peptide" evidence="22">
    <location>
        <begin position="1"/>
        <end position="37"/>
    </location>
</feature>
<evidence type="ECO:0000256" key="18">
    <source>
        <dbReference type="ARBA" id="ARBA00048679"/>
    </source>
</evidence>
<feature type="domain" description="Protein kinase" evidence="23">
    <location>
        <begin position="548"/>
        <end position="834"/>
    </location>
</feature>
<keyword evidence="8" id="KW-0430">Lectin</keyword>
<sequence>MSFNPMICNSHTINYHLLLFLLVVQIIGSLLLQHCEGRETITIDNEIRDDNETLVSAGERFRLGFFTPEGVHNKERFVGIWYYRDPKTVVWVANRNKNLSDSFGVFGIADDGNLKVLDRNKITYFSTDLESSSASNRTVKLFDSGNLVLIDNQSGSVLWQSFDHPTDTFLPGMKMDDKKKLTSWKSAKDPGRGNFTFELDEELSNGPIYLTRKRTTTYWKSGDSGGFDSPNELPSGVAYLLSNFSTKSKRYKNLIVTERSYNNTRLLMNSSGEIQYFNWSNGNNLWSLIWSEPRDNCSVYNFCGKFASCNSQNSTVCNCVAGCEPVSPENWVTGDFESGCTRKSPTCNKEGSDIFHNLMLMKVGKPDSQSYDAADSDEACRKECLDNCHCQAYLYNGGNDTGRVSDNSTHGCWIWNTDLINLQEGYPDYNLSIRVAAFEIGGGNPNNQSKVPQNSETVPLKSVIISTTLIFLILLLCSFSYVVYRRKTAAKRRETREGMRGNPLTHLHDSERQVRELIGTSHFKDDDKEAIDVPFFDMEIILAATNNFSDENKLGQGGFGPVYKGMLPGGQEVAVKRLSIYSGQGLEEFKNEVVLIAKLQHRNLVRLLGYCIKAEEKILLYEYMRNRSLDAFIFDQTLGMLLGWEKRFDIILGIARGLLYLHQDSRLRIVHRDLKTSNILLDEEMNPKISDFGLARIVGGKETEANTNRVVGTYGYMSPEYALDGLFSIKSDVFSFGVVVLEIISGKRNTGFYNSKEATNLLGYAWRLWKEERAMDLVDQTLLESCSRSEVLKCINVGLLCVQEDPSDRPTMTNVVLMLGGETATLLNPKQPAFVARKRLSSTPSSSSSKQEAQSHNELTFSLGEGR</sequence>
<evidence type="ECO:0000256" key="2">
    <source>
        <dbReference type="ARBA" id="ARBA00022475"/>
    </source>
</evidence>
<dbReference type="InterPro" id="IPR024171">
    <property type="entry name" value="SRK-like_kinase"/>
</dbReference>
<dbReference type="CDD" id="cd01098">
    <property type="entry name" value="PAN_AP_plant"/>
    <property type="match status" value="1"/>
</dbReference>
<dbReference type="InterPro" id="IPR011009">
    <property type="entry name" value="Kinase-like_dom_sf"/>
</dbReference>
<evidence type="ECO:0000256" key="8">
    <source>
        <dbReference type="ARBA" id="ARBA00022734"/>
    </source>
</evidence>
<dbReference type="Pfam" id="PF01453">
    <property type="entry name" value="B_lectin"/>
    <property type="match status" value="1"/>
</dbReference>
<comment type="subcellular location">
    <subcellularLocation>
        <location evidence="1">Cell membrane</location>
        <topology evidence="1">Single-pass type I membrane protein</topology>
    </subcellularLocation>
</comment>
<feature type="domain" description="Bulb-type lectin" evidence="24">
    <location>
        <begin position="39"/>
        <end position="162"/>
    </location>
</feature>
<dbReference type="PROSITE" id="PS00108">
    <property type="entry name" value="PROTEIN_KINASE_ST"/>
    <property type="match status" value="1"/>
</dbReference>
<dbReference type="InterPro" id="IPR000719">
    <property type="entry name" value="Prot_kinase_dom"/>
</dbReference>
<evidence type="ECO:0000256" key="10">
    <source>
        <dbReference type="ARBA" id="ARBA00022777"/>
    </source>
</evidence>
<feature type="compositionally biased region" description="Polar residues" evidence="20">
    <location>
        <begin position="850"/>
        <end position="860"/>
    </location>
</feature>
<evidence type="ECO:0000256" key="13">
    <source>
        <dbReference type="ARBA" id="ARBA00023136"/>
    </source>
</evidence>
<evidence type="ECO:0000256" key="5">
    <source>
        <dbReference type="ARBA" id="ARBA00022679"/>
    </source>
</evidence>
<feature type="chain" id="PRO_5044774475" description="Receptor-like serine/threonine-protein kinase" evidence="22">
    <location>
        <begin position="38"/>
        <end position="867"/>
    </location>
</feature>
<dbReference type="FunFam" id="1.10.510.10:FF:000060">
    <property type="entry name" value="G-type lectin S-receptor-like serine/threonine-protein kinase"/>
    <property type="match status" value="1"/>
</dbReference>
<evidence type="ECO:0000256" key="14">
    <source>
        <dbReference type="ARBA" id="ARBA00023157"/>
    </source>
</evidence>
<evidence type="ECO:0000256" key="1">
    <source>
        <dbReference type="ARBA" id="ARBA00004251"/>
    </source>
</evidence>
<dbReference type="FunFam" id="2.90.10.10:FF:000005">
    <property type="entry name" value="G-type lectin S-receptor-like serine/threonine-protein kinase"/>
    <property type="match status" value="1"/>
</dbReference>
<keyword evidence="4" id="KW-0245">EGF-like domain</keyword>
<evidence type="ECO:0000256" key="17">
    <source>
        <dbReference type="ARBA" id="ARBA00047899"/>
    </source>
</evidence>
<keyword evidence="10 19" id="KW-0418">Kinase</keyword>
<dbReference type="CDD" id="cd00028">
    <property type="entry name" value="B_lectin"/>
    <property type="match status" value="1"/>
</dbReference>
<evidence type="ECO:0000313" key="26">
    <source>
        <dbReference type="EMBL" id="CAK9161398.1"/>
    </source>
</evidence>
<dbReference type="PROSITE" id="PS50011">
    <property type="entry name" value="PROTEIN_KINASE_DOM"/>
    <property type="match status" value="1"/>
</dbReference>
<keyword evidence="14" id="KW-1015">Disulfide bond</keyword>
<dbReference type="SUPFAM" id="SSF56112">
    <property type="entry name" value="Protein kinase-like (PK-like)"/>
    <property type="match status" value="1"/>
</dbReference>
<comment type="caution">
    <text evidence="26">The sequence shown here is derived from an EMBL/GenBank/DDBJ whole genome shotgun (WGS) entry which is preliminary data.</text>
</comment>
<evidence type="ECO:0000256" key="20">
    <source>
        <dbReference type="SAM" id="MobiDB-lite"/>
    </source>
</evidence>
<keyword evidence="9 19" id="KW-0547">Nucleotide-binding</keyword>
<evidence type="ECO:0000256" key="11">
    <source>
        <dbReference type="ARBA" id="ARBA00022840"/>
    </source>
</evidence>
<dbReference type="Gene3D" id="3.30.200.20">
    <property type="entry name" value="Phosphorylase Kinase, domain 1"/>
    <property type="match status" value="1"/>
</dbReference>
<dbReference type="InterPro" id="IPR000858">
    <property type="entry name" value="S_locus_glycoprot_dom"/>
</dbReference>
<dbReference type="InterPro" id="IPR036426">
    <property type="entry name" value="Bulb-type_lectin_dom_sf"/>
</dbReference>
<keyword evidence="5 19" id="KW-0808">Transferase</keyword>
<evidence type="ECO:0000256" key="15">
    <source>
        <dbReference type="ARBA" id="ARBA00023170"/>
    </source>
</evidence>
<comment type="catalytic activity">
    <reaction evidence="18 19">
        <text>L-seryl-[protein] + ATP = O-phospho-L-seryl-[protein] + ADP + H(+)</text>
        <dbReference type="Rhea" id="RHEA:17989"/>
        <dbReference type="Rhea" id="RHEA-COMP:9863"/>
        <dbReference type="Rhea" id="RHEA-COMP:11604"/>
        <dbReference type="ChEBI" id="CHEBI:15378"/>
        <dbReference type="ChEBI" id="CHEBI:29999"/>
        <dbReference type="ChEBI" id="CHEBI:30616"/>
        <dbReference type="ChEBI" id="CHEBI:83421"/>
        <dbReference type="ChEBI" id="CHEBI:456216"/>
        <dbReference type="EC" id="2.7.11.1"/>
    </reaction>
</comment>
<dbReference type="Pfam" id="PF07714">
    <property type="entry name" value="PK_Tyr_Ser-Thr"/>
    <property type="match status" value="1"/>
</dbReference>
<evidence type="ECO:0000256" key="21">
    <source>
        <dbReference type="SAM" id="Phobius"/>
    </source>
</evidence>
<dbReference type="GO" id="GO:0004674">
    <property type="term" value="F:protein serine/threonine kinase activity"/>
    <property type="evidence" value="ECO:0007669"/>
    <property type="project" value="UniProtKB-KW"/>
</dbReference>
<keyword evidence="27" id="KW-1185">Reference proteome</keyword>
<organism evidence="26 27">
    <name type="scientific">Ilex paraguariensis</name>
    <name type="common">yerba mate</name>
    <dbReference type="NCBI Taxonomy" id="185542"/>
    <lineage>
        <taxon>Eukaryota</taxon>
        <taxon>Viridiplantae</taxon>
        <taxon>Streptophyta</taxon>
        <taxon>Embryophyta</taxon>
        <taxon>Tracheophyta</taxon>
        <taxon>Spermatophyta</taxon>
        <taxon>Magnoliopsida</taxon>
        <taxon>eudicotyledons</taxon>
        <taxon>Gunneridae</taxon>
        <taxon>Pentapetalae</taxon>
        <taxon>asterids</taxon>
        <taxon>campanulids</taxon>
        <taxon>Aquifoliales</taxon>
        <taxon>Aquifoliaceae</taxon>
        <taxon>Ilex</taxon>
    </lineage>
</organism>
<feature type="transmembrane region" description="Helical" evidence="21">
    <location>
        <begin position="463"/>
        <end position="484"/>
    </location>
</feature>
<dbReference type="EMBL" id="CAUOFW020003669">
    <property type="protein sequence ID" value="CAK9161398.1"/>
    <property type="molecule type" value="Genomic_DNA"/>
</dbReference>
<dbReference type="AlphaFoldDB" id="A0ABC8T2R7"/>
<evidence type="ECO:0000256" key="6">
    <source>
        <dbReference type="ARBA" id="ARBA00022692"/>
    </source>
</evidence>
<dbReference type="GO" id="GO:0005524">
    <property type="term" value="F:ATP binding"/>
    <property type="evidence" value="ECO:0007669"/>
    <property type="project" value="UniProtKB-KW"/>
</dbReference>
<dbReference type="PROSITE" id="PS50948">
    <property type="entry name" value="PAN"/>
    <property type="match status" value="1"/>
</dbReference>
<evidence type="ECO:0000259" key="23">
    <source>
        <dbReference type="PROSITE" id="PS50011"/>
    </source>
</evidence>
<proteinExistence type="inferred from homology"/>
<keyword evidence="2" id="KW-1003">Cell membrane</keyword>
<evidence type="ECO:0000256" key="16">
    <source>
        <dbReference type="ARBA" id="ARBA00023180"/>
    </source>
</evidence>
<dbReference type="PANTHER" id="PTHR27002">
    <property type="entry name" value="RECEPTOR-LIKE SERINE/THREONINE-PROTEIN KINASE SD1-8"/>
    <property type="match status" value="1"/>
</dbReference>
<feature type="region of interest" description="Disordered" evidence="20">
    <location>
        <begin position="837"/>
        <end position="867"/>
    </location>
</feature>
<evidence type="ECO:0000256" key="19">
    <source>
        <dbReference type="PIRNR" id="PIRNR000641"/>
    </source>
</evidence>
<dbReference type="Gene3D" id="2.90.10.10">
    <property type="entry name" value="Bulb-type lectin domain"/>
    <property type="match status" value="1"/>
</dbReference>
<gene>
    <name evidence="26" type="ORF">ILEXP_LOCUS30194</name>
</gene>
<dbReference type="FunFam" id="3.30.200.20:FF:000330">
    <property type="entry name" value="G-type lectin S-receptor-like serine/threonine-protein kinase At4g03230"/>
    <property type="match status" value="1"/>
</dbReference>
<dbReference type="InterPro" id="IPR001245">
    <property type="entry name" value="Ser-Thr/Tyr_kinase_cat_dom"/>
</dbReference>
<dbReference type="InterPro" id="IPR008271">
    <property type="entry name" value="Ser/Thr_kinase_AS"/>
</dbReference>
<evidence type="ECO:0000256" key="4">
    <source>
        <dbReference type="ARBA" id="ARBA00022536"/>
    </source>
</evidence>
<reference evidence="26 27" key="1">
    <citation type="submission" date="2024-02" db="EMBL/GenBank/DDBJ databases">
        <authorList>
            <person name="Vignale AGUSTIN F."/>
            <person name="Sosa J E."/>
            <person name="Modenutti C."/>
        </authorList>
    </citation>
    <scope>NUCLEOTIDE SEQUENCE [LARGE SCALE GENOMIC DNA]</scope>
</reference>
<dbReference type="PANTHER" id="PTHR27002:SF1111">
    <property type="entry name" value="NON-SPECIFIC SERINE_THREONINE PROTEIN KINASE"/>
    <property type="match status" value="1"/>
</dbReference>
<feature type="domain" description="Apple" evidence="25">
    <location>
        <begin position="347"/>
        <end position="438"/>
    </location>
</feature>
<evidence type="ECO:0000256" key="3">
    <source>
        <dbReference type="ARBA" id="ARBA00022527"/>
    </source>
</evidence>
<comment type="catalytic activity">
    <reaction evidence="17 19">
        <text>L-threonyl-[protein] + ATP = O-phospho-L-threonyl-[protein] + ADP + H(+)</text>
        <dbReference type="Rhea" id="RHEA:46608"/>
        <dbReference type="Rhea" id="RHEA-COMP:11060"/>
        <dbReference type="Rhea" id="RHEA-COMP:11605"/>
        <dbReference type="ChEBI" id="CHEBI:15378"/>
        <dbReference type="ChEBI" id="CHEBI:30013"/>
        <dbReference type="ChEBI" id="CHEBI:30616"/>
        <dbReference type="ChEBI" id="CHEBI:61977"/>
        <dbReference type="ChEBI" id="CHEBI:456216"/>
        <dbReference type="EC" id="2.7.11.1"/>
    </reaction>
</comment>
<comment type="similarity">
    <text evidence="19">Belongs to the protein kinase superfamily. Ser/Thr protein kinase family.</text>
</comment>
<evidence type="ECO:0000259" key="25">
    <source>
        <dbReference type="PROSITE" id="PS50948"/>
    </source>
</evidence>
<accession>A0ABC8T2R7</accession>